<sequence length="513" mass="59536">MSVSTLLSVFHGAEIIETGVASIDLEDSLLAMQEEESYDWTWIDGITTDSETSDEEEDVEIDPLEDELCNWYNTHNGITHMALSDLLKILRTREVCKNLPLDSRTLLNTPRSVCIDEMSSGTYWYNSIKSTLISYYAHVSKNMKITLQFHIDGLRFGLSTKVHFWPILFRIIEEKEFQPRVIAIYCGESKPDNLNAFLDPFVTEMNELINNGIIINNYKVTIGIHSFICDSPARSFIKGIVYFNHHQGCSKCTVIGSFDTCMNFPNVDAQKRDDIGFRSKRHPGHHKKTTPLEKLPIDMIEQFPISDSLHLLDQGVMKRLLEGWINGKFNFRTKFSSAQCKEITKLLAQANETRPIELHRKIRPLDSLHLWKGTEFRTFLLYLGVVILRDFVNSEVYYHFLLLFCSITIYYTKYYSNLFEVAKEMITDYVKSHRKMYGNFSIVSNVHNLLHIYDDVQNFGDLQNISTYPYENYLGKLKRLVRSGNRPLAQVAKRLLENRVKTKEMAVRLRIRN</sequence>
<dbReference type="PANTHER" id="PTHR33053">
    <property type="entry name" value="PROTEIN, PUTATIVE-RELATED"/>
    <property type="match status" value="1"/>
</dbReference>
<dbReference type="Proteomes" id="UP000092461">
    <property type="component" value="Unassembled WGS sequence"/>
</dbReference>
<dbReference type="VEuPathDB" id="VectorBase:LLONM1_009598"/>
<dbReference type="PANTHER" id="PTHR33053:SF25">
    <property type="entry name" value="TRANSPOSASE DOMAIN-CONTAINING PROTEIN"/>
    <property type="match status" value="1"/>
</dbReference>
<dbReference type="EnsemblMetazoa" id="LLOJ008360-RA">
    <property type="protein sequence ID" value="LLOJ008360-PA"/>
    <property type="gene ID" value="LLOJ008360"/>
</dbReference>
<proteinExistence type="predicted"/>
<evidence type="ECO:0008006" key="3">
    <source>
        <dbReference type="Google" id="ProtNLM"/>
    </source>
</evidence>
<evidence type="ECO:0000313" key="2">
    <source>
        <dbReference type="Proteomes" id="UP000092461"/>
    </source>
</evidence>
<name>A0A1B0CU09_LUTLO</name>
<dbReference type="AlphaFoldDB" id="A0A1B0CU09"/>
<organism evidence="1 2">
    <name type="scientific">Lutzomyia longipalpis</name>
    <name type="common">Sand fly</name>
    <dbReference type="NCBI Taxonomy" id="7200"/>
    <lineage>
        <taxon>Eukaryota</taxon>
        <taxon>Metazoa</taxon>
        <taxon>Ecdysozoa</taxon>
        <taxon>Arthropoda</taxon>
        <taxon>Hexapoda</taxon>
        <taxon>Insecta</taxon>
        <taxon>Pterygota</taxon>
        <taxon>Neoptera</taxon>
        <taxon>Endopterygota</taxon>
        <taxon>Diptera</taxon>
        <taxon>Nematocera</taxon>
        <taxon>Psychodoidea</taxon>
        <taxon>Psychodidae</taxon>
        <taxon>Lutzomyia</taxon>
        <taxon>Lutzomyia</taxon>
    </lineage>
</organism>
<reference evidence="1" key="1">
    <citation type="submission" date="2020-05" db="UniProtKB">
        <authorList>
            <consortium name="EnsemblMetazoa"/>
        </authorList>
    </citation>
    <scope>IDENTIFICATION</scope>
    <source>
        <strain evidence="1">Jacobina</strain>
    </source>
</reference>
<evidence type="ECO:0000313" key="1">
    <source>
        <dbReference type="EnsemblMetazoa" id="LLOJ008360-PA"/>
    </source>
</evidence>
<dbReference type="VEuPathDB" id="VectorBase:LLOJ008360"/>
<protein>
    <recommendedName>
        <fullName evidence="3">Transposase domain-containing protein</fullName>
    </recommendedName>
</protein>
<keyword evidence="2" id="KW-1185">Reference proteome</keyword>
<accession>A0A1B0CU09</accession>
<dbReference type="EMBL" id="AJWK01028250">
    <property type="status" value="NOT_ANNOTATED_CDS"/>
    <property type="molecule type" value="Genomic_DNA"/>
</dbReference>